<dbReference type="InterPro" id="IPR051422">
    <property type="entry name" value="AlkB_tRNA_MeTrf/Diox"/>
</dbReference>
<gene>
    <name evidence="4" type="ORF">SteCoe_28789</name>
</gene>
<dbReference type="PANTHER" id="PTHR13069:SF21">
    <property type="entry name" value="ALKYLATED DNA REPAIR PROTEIN ALKB HOMOLOG 8"/>
    <property type="match status" value="1"/>
</dbReference>
<accession>A0A1R2B7E8</accession>
<protein>
    <recommendedName>
        <fullName evidence="3">Methyltransferase type 11 domain-containing protein</fullName>
    </recommendedName>
</protein>
<dbReference type="SUPFAM" id="SSF53335">
    <property type="entry name" value="S-adenosyl-L-methionine-dependent methyltransferases"/>
    <property type="match status" value="1"/>
</dbReference>
<dbReference type="Proteomes" id="UP000187209">
    <property type="component" value="Unassembled WGS sequence"/>
</dbReference>
<dbReference type="PANTHER" id="PTHR13069">
    <property type="entry name" value="ALKYLATED DNA REPAIR PROTEIN ALKB HOMOLOG 8"/>
    <property type="match status" value="1"/>
</dbReference>
<evidence type="ECO:0000313" key="5">
    <source>
        <dbReference type="Proteomes" id="UP000187209"/>
    </source>
</evidence>
<reference evidence="4 5" key="1">
    <citation type="submission" date="2016-11" db="EMBL/GenBank/DDBJ databases">
        <title>The macronuclear genome of Stentor coeruleus: a giant cell with tiny introns.</title>
        <authorList>
            <person name="Slabodnick M."/>
            <person name="Ruby J.G."/>
            <person name="Reiff S.B."/>
            <person name="Swart E.C."/>
            <person name="Gosai S."/>
            <person name="Prabakaran S."/>
            <person name="Witkowska E."/>
            <person name="Larue G.E."/>
            <person name="Fisher S."/>
            <person name="Freeman R.M."/>
            <person name="Gunawardena J."/>
            <person name="Chu W."/>
            <person name="Stover N.A."/>
            <person name="Gregory B.D."/>
            <person name="Nowacki M."/>
            <person name="Derisi J."/>
            <person name="Roy S.W."/>
            <person name="Marshall W.F."/>
            <person name="Sood P."/>
        </authorList>
    </citation>
    <scope>NUCLEOTIDE SEQUENCE [LARGE SCALE GENOMIC DNA]</scope>
    <source>
        <strain evidence="4">WM001</strain>
    </source>
</reference>
<organism evidence="4 5">
    <name type="scientific">Stentor coeruleus</name>
    <dbReference type="NCBI Taxonomy" id="5963"/>
    <lineage>
        <taxon>Eukaryota</taxon>
        <taxon>Sar</taxon>
        <taxon>Alveolata</taxon>
        <taxon>Ciliophora</taxon>
        <taxon>Postciliodesmatophora</taxon>
        <taxon>Heterotrichea</taxon>
        <taxon>Heterotrichida</taxon>
        <taxon>Stentoridae</taxon>
        <taxon>Stentor</taxon>
    </lineage>
</organism>
<dbReference type="Gene3D" id="3.40.50.150">
    <property type="entry name" value="Vaccinia Virus protein VP39"/>
    <property type="match status" value="1"/>
</dbReference>
<evidence type="ECO:0000259" key="3">
    <source>
        <dbReference type="Pfam" id="PF08241"/>
    </source>
</evidence>
<comment type="caution">
    <text evidence="4">The sequence shown here is derived from an EMBL/GenBank/DDBJ whole genome shotgun (WGS) entry which is preliminary data.</text>
</comment>
<keyword evidence="5" id="KW-1185">Reference proteome</keyword>
<dbReference type="AlphaFoldDB" id="A0A1R2B7E8"/>
<dbReference type="Pfam" id="PF08241">
    <property type="entry name" value="Methyltransf_11"/>
    <property type="match status" value="1"/>
</dbReference>
<keyword evidence="1" id="KW-0489">Methyltransferase</keyword>
<dbReference type="GO" id="GO:0005737">
    <property type="term" value="C:cytoplasm"/>
    <property type="evidence" value="ECO:0007669"/>
    <property type="project" value="TreeGrafter"/>
</dbReference>
<dbReference type="GO" id="GO:0008757">
    <property type="term" value="F:S-adenosylmethionine-dependent methyltransferase activity"/>
    <property type="evidence" value="ECO:0007669"/>
    <property type="project" value="InterPro"/>
</dbReference>
<proteinExistence type="predicted"/>
<dbReference type="OrthoDB" id="271595at2759"/>
<dbReference type="GO" id="GO:0005634">
    <property type="term" value="C:nucleus"/>
    <property type="evidence" value="ECO:0007669"/>
    <property type="project" value="TreeGrafter"/>
</dbReference>
<dbReference type="GO" id="GO:0002098">
    <property type="term" value="P:tRNA wobble uridine modification"/>
    <property type="evidence" value="ECO:0007669"/>
    <property type="project" value="TreeGrafter"/>
</dbReference>
<dbReference type="CDD" id="cd02440">
    <property type="entry name" value="AdoMet_MTases"/>
    <property type="match status" value="1"/>
</dbReference>
<feature type="domain" description="Methyltransferase type 11" evidence="3">
    <location>
        <begin position="49"/>
        <end position="137"/>
    </location>
</feature>
<dbReference type="FunFam" id="3.40.50.150:FF:000195">
    <property type="entry name" value="Methyltransferase domain containing protein"/>
    <property type="match status" value="1"/>
</dbReference>
<evidence type="ECO:0000313" key="4">
    <source>
        <dbReference type="EMBL" id="OMJ72691.1"/>
    </source>
</evidence>
<sequence length="217" mass="25240">MLSYGKELEKEFVHTTYENIAKHFSDTRYKPWPKVDKFLHNLGPHSLVLDIGCGNGKYIHSNPLTRIGTDMTQNLLEICSSRKFAVFRANCLSLPIQSYRFDAAISIAVIHHMSTIERRVKALEEILRVLVINGKALIYVWAKEQDERNFDEQDVFVPWKSNKQDGDTFQRYYHVFVKGELEDLVQRATVDGCSFDIVESYYDRSNLCVILEKVRKN</sequence>
<evidence type="ECO:0000256" key="2">
    <source>
        <dbReference type="ARBA" id="ARBA00022679"/>
    </source>
</evidence>
<dbReference type="InterPro" id="IPR029063">
    <property type="entry name" value="SAM-dependent_MTases_sf"/>
</dbReference>
<dbReference type="InterPro" id="IPR013216">
    <property type="entry name" value="Methyltransf_11"/>
</dbReference>
<dbReference type="EMBL" id="MPUH01000880">
    <property type="protein sequence ID" value="OMJ72691.1"/>
    <property type="molecule type" value="Genomic_DNA"/>
</dbReference>
<dbReference type="GO" id="GO:0030488">
    <property type="term" value="P:tRNA methylation"/>
    <property type="evidence" value="ECO:0007669"/>
    <property type="project" value="TreeGrafter"/>
</dbReference>
<dbReference type="GO" id="GO:0000049">
    <property type="term" value="F:tRNA binding"/>
    <property type="evidence" value="ECO:0007669"/>
    <property type="project" value="TreeGrafter"/>
</dbReference>
<dbReference type="GO" id="GO:0106335">
    <property type="term" value="F:tRNA (5-carboxymethyluridine(34)-5-O)-methyltransferase activity"/>
    <property type="evidence" value="ECO:0007669"/>
    <property type="project" value="TreeGrafter"/>
</dbReference>
<keyword evidence="2" id="KW-0808">Transferase</keyword>
<name>A0A1R2B7E8_9CILI</name>
<evidence type="ECO:0000256" key="1">
    <source>
        <dbReference type="ARBA" id="ARBA00022603"/>
    </source>
</evidence>